<feature type="compositionally biased region" description="Basic and acidic residues" evidence="1">
    <location>
        <begin position="735"/>
        <end position="745"/>
    </location>
</feature>
<dbReference type="Proteomes" id="UP001159363">
    <property type="component" value="Chromosome 1"/>
</dbReference>
<reference evidence="2 3" key="1">
    <citation type="submission" date="2023-02" db="EMBL/GenBank/DDBJ databases">
        <title>LHISI_Scaffold_Assembly.</title>
        <authorList>
            <person name="Stuart O.P."/>
            <person name="Cleave R."/>
            <person name="Magrath M.J.L."/>
            <person name="Mikheyev A.S."/>
        </authorList>
    </citation>
    <scope>NUCLEOTIDE SEQUENCE [LARGE SCALE GENOMIC DNA]</scope>
    <source>
        <strain evidence="2">Daus_M_001</strain>
        <tissue evidence="2">Leg muscle</tissue>
    </source>
</reference>
<evidence type="ECO:0000313" key="3">
    <source>
        <dbReference type="Proteomes" id="UP001159363"/>
    </source>
</evidence>
<protein>
    <submittedName>
        <fullName evidence="2">Uncharacterized protein</fullName>
    </submittedName>
</protein>
<evidence type="ECO:0000256" key="1">
    <source>
        <dbReference type="SAM" id="MobiDB-lite"/>
    </source>
</evidence>
<accession>A0ABQ9IFS3</accession>
<evidence type="ECO:0000313" key="2">
    <source>
        <dbReference type="EMBL" id="KAJ8895060.1"/>
    </source>
</evidence>
<sequence>MTQQITQRSNVHHAPVTWKNLSFRWVLPHIVKERQLRPLWANGRERREADPPPLADPTFFLFKTLPPKVPPPPTLGGVRGTKGVCFPFCGIGVGLEGEFFNRFPSNLGKGCLSVTRPPPLGSAASHLFNWVGQHPETVLSHVLVSDTVEASIRHLPLDPRLSCRIAHLWKNVLSRQRGPAVSLLASHHGEPGSIPGRGIPGFSHVPIVPGDVAGRRVYLGISRSPRPSISELLHTHLAPPPSALKTTLLKPLRLRAAQISSLTYACLRRFYPSSACERGMYECHTTSVPSLLRRECLNWRALSSWSGDVLRAEEDEARCVWSSFGMRRQRKEESPDKTRRPWSRRPHTKIRVRPAENRTRIAHGEVEILRFTSSSGVPWCLCWGPAAGVFPLLESTGLFFLSLMWSAKGSLTCCSLLSGRIAWRPSCRAITTDPSSRKSRIKIGTKLQTPMRRCIVLLKHDICVILKQLRNSKQLQHVQLHWRCDGALSEKEWTDDFVMQKSAPNIQLWAASGTLWHLTKGLEPQTRTLCRLSTPLTKKIASLEKSNTFGVTIIVLQYEIDCVVIPTRGVIEQQKPEQCALSTHETIKFEGVLHEAREFLFETDIDVEVTAEHTGTVGVYSEVGRYVMAVMYVREENLNNLYCACAINLATVYRDDPSTKVSLALIGVYEYDIVNPPLVRTNTGPTPRKIISGSSLGEALTMNKALCAVVNNEVSRADEGEARGVWSSAGMQGRGKREIPRGSTDRRHRPARFPLAKISSERPAGSPWWEESRLTARPPQPWRLVRHLHTVCLRENAHVIALEWRDESACARTFFRVRGTAMKAI</sequence>
<gene>
    <name evidence="2" type="ORF">PR048_000385</name>
</gene>
<proteinExistence type="predicted"/>
<keyword evidence="3" id="KW-1185">Reference proteome</keyword>
<dbReference type="EMBL" id="JARBHB010000001">
    <property type="protein sequence ID" value="KAJ8895060.1"/>
    <property type="molecule type" value="Genomic_DNA"/>
</dbReference>
<feature type="region of interest" description="Disordered" evidence="1">
    <location>
        <begin position="721"/>
        <end position="748"/>
    </location>
</feature>
<comment type="caution">
    <text evidence="2">The sequence shown here is derived from an EMBL/GenBank/DDBJ whole genome shotgun (WGS) entry which is preliminary data.</text>
</comment>
<name>A0ABQ9IFS3_9NEOP</name>
<organism evidence="2 3">
    <name type="scientific">Dryococelus australis</name>
    <dbReference type="NCBI Taxonomy" id="614101"/>
    <lineage>
        <taxon>Eukaryota</taxon>
        <taxon>Metazoa</taxon>
        <taxon>Ecdysozoa</taxon>
        <taxon>Arthropoda</taxon>
        <taxon>Hexapoda</taxon>
        <taxon>Insecta</taxon>
        <taxon>Pterygota</taxon>
        <taxon>Neoptera</taxon>
        <taxon>Polyneoptera</taxon>
        <taxon>Phasmatodea</taxon>
        <taxon>Verophasmatodea</taxon>
        <taxon>Anareolatae</taxon>
        <taxon>Phasmatidae</taxon>
        <taxon>Eurycanthinae</taxon>
        <taxon>Dryococelus</taxon>
    </lineage>
</organism>